<reference evidence="3 4" key="1">
    <citation type="submission" date="2020-08" db="EMBL/GenBank/DDBJ databases">
        <title>Sequencing the genomes of 1000 actinobacteria strains.</title>
        <authorList>
            <person name="Klenk H.-P."/>
        </authorList>
    </citation>
    <scope>NUCLEOTIDE SEQUENCE [LARGE SCALE GENOMIC DNA]</scope>
    <source>
        <strain evidence="3 4">DSM 45859</strain>
    </source>
</reference>
<proteinExistence type="predicted"/>
<gene>
    <name evidence="3" type="ORF">BJY18_006193</name>
</gene>
<dbReference type="InterPro" id="IPR052336">
    <property type="entry name" value="MlaD_Phospholipid_Transporter"/>
</dbReference>
<dbReference type="NCBIfam" id="TIGR00996">
    <property type="entry name" value="Mtu_fam_mce"/>
    <property type="match status" value="1"/>
</dbReference>
<sequence length="344" mass="36645">MRLKLRRDDGAPRIRPFRSRSPMKVGLVTASVLLVLGLLTFFSDDLPLVGGGTTYHAEFTEAAGLRSGDEVRVAGVKVGEVTAVDLAGDHVDVEFRVRDTWVGSRSTASIKIKTLLGQKNLVLDPVGDGELDPDQQIPVSRTRSPYDVTEVFNDLAGTVGAIDTDQLANAFRTLSDTLGASAPQDVRAAFTGVAALSKTLASRDDELVKLFHNTQAVSTTLADRSDQIQTLIRDGNTLLGQLNARKEAIGKLFTGIRSLSTQLSGLVADNQKTLGPALDQLDRVAGVLQQNQAKLEDSLRLAGPYYRLLGNAVGNGRWIDTYLCGLIPAGGAPGSCVPPKNGGR</sequence>
<dbReference type="EMBL" id="JACHMG010000001">
    <property type="protein sequence ID" value="MBB4688708.1"/>
    <property type="molecule type" value="Genomic_DNA"/>
</dbReference>
<dbReference type="PANTHER" id="PTHR33371">
    <property type="entry name" value="INTERMEMBRANE PHOSPHOLIPID TRANSPORT SYSTEM BINDING PROTEIN MLAD-RELATED"/>
    <property type="match status" value="1"/>
</dbReference>
<dbReference type="Pfam" id="PF02470">
    <property type="entry name" value="MlaD"/>
    <property type="match status" value="1"/>
</dbReference>
<dbReference type="Pfam" id="PF11887">
    <property type="entry name" value="Mce4_CUP1"/>
    <property type="match status" value="1"/>
</dbReference>
<dbReference type="InterPro" id="IPR005693">
    <property type="entry name" value="Mce"/>
</dbReference>
<dbReference type="Proteomes" id="UP000581769">
    <property type="component" value="Unassembled WGS sequence"/>
</dbReference>
<comment type="caution">
    <text evidence="3">The sequence shown here is derived from an EMBL/GenBank/DDBJ whole genome shotgun (WGS) entry which is preliminary data.</text>
</comment>
<keyword evidence="4" id="KW-1185">Reference proteome</keyword>
<evidence type="ECO:0000259" key="2">
    <source>
        <dbReference type="Pfam" id="PF11887"/>
    </source>
</evidence>
<protein>
    <submittedName>
        <fullName evidence="3">Phospholipid/cholesterol/gamma-HCH transport system substrate-binding protein</fullName>
    </submittedName>
</protein>
<name>A0A840J5M6_9PSEU</name>
<accession>A0A840J5M6</accession>
<feature type="domain" description="Mammalian cell entry C-terminal" evidence="2">
    <location>
        <begin position="130"/>
        <end position="303"/>
    </location>
</feature>
<organism evidence="3 4">
    <name type="scientific">Amycolatopsis jiangsuensis</name>
    <dbReference type="NCBI Taxonomy" id="1181879"/>
    <lineage>
        <taxon>Bacteria</taxon>
        <taxon>Bacillati</taxon>
        <taxon>Actinomycetota</taxon>
        <taxon>Actinomycetes</taxon>
        <taxon>Pseudonocardiales</taxon>
        <taxon>Pseudonocardiaceae</taxon>
        <taxon>Amycolatopsis</taxon>
    </lineage>
</organism>
<evidence type="ECO:0000313" key="3">
    <source>
        <dbReference type="EMBL" id="MBB4688708.1"/>
    </source>
</evidence>
<dbReference type="PANTHER" id="PTHR33371:SF18">
    <property type="entry name" value="MCE-FAMILY PROTEIN MCE3C"/>
    <property type="match status" value="1"/>
</dbReference>
<evidence type="ECO:0000313" key="4">
    <source>
        <dbReference type="Proteomes" id="UP000581769"/>
    </source>
</evidence>
<dbReference type="GO" id="GO:0005576">
    <property type="term" value="C:extracellular region"/>
    <property type="evidence" value="ECO:0007669"/>
    <property type="project" value="TreeGrafter"/>
</dbReference>
<dbReference type="AlphaFoldDB" id="A0A840J5M6"/>
<dbReference type="RefSeq" id="WP_184783352.1">
    <property type="nucleotide sequence ID" value="NZ_JACHMG010000001.1"/>
</dbReference>
<dbReference type="InterPro" id="IPR024516">
    <property type="entry name" value="Mce_C"/>
</dbReference>
<dbReference type="InterPro" id="IPR003399">
    <property type="entry name" value="Mce/MlaD"/>
</dbReference>
<feature type="domain" description="Mce/MlaD" evidence="1">
    <location>
        <begin position="52"/>
        <end position="125"/>
    </location>
</feature>
<dbReference type="PRINTS" id="PR01782">
    <property type="entry name" value="MCEVIRFACTOR"/>
</dbReference>
<evidence type="ECO:0000259" key="1">
    <source>
        <dbReference type="Pfam" id="PF02470"/>
    </source>
</evidence>